<evidence type="ECO:0000256" key="3">
    <source>
        <dbReference type="ARBA" id="ARBA00022964"/>
    </source>
</evidence>
<dbReference type="Proteomes" id="UP000008810">
    <property type="component" value="Chromosome 3"/>
</dbReference>
<accession>I1I726</accession>
<name>I1I726_BRADI</name>
<evidence type="ECO:0000256" key="4">
    <source>
        <dbReference type="ARBA" id="ARBA00054658"/>
    </source>
</evidence>
<evidence type="ECO:0000313" key="9">
    <source>
        <dbReference type="EMBL" id="KQJ98279.1"/>
    </source>
</evidence>
<comment type="similarity">
    <text evidence="1 7">Belongs to the iron/ascorbate-dependent oxidoreductase family.</text>
</comment>
<dbReference type="OrthoDB" id="288590at2759"/>
<dbReference type="KEGG" id="bdi:100843183"/>
<evidence type="ECO:0000256" key="7">
    <source>
        <dbReference type="RuleBase" id="RU003682"/>
    </source>
</evidence>
<dbReference type="RefSeq" id="XP_003574487.1">
    <property type="nucleotide sequence ID" value="XM_003574439.4"/>
</dbReference>
<evidence type="ECO:0000256" key="6">
    <source>
        <dbReference type="ARBA" id="ARBA00076740"/>
    </source>
</evidence>
<dbReference type="InterPro" id="IPR027443">
    <property type="entry name" value="IPNS-like_sf"/>
</dbReference>
<evidence type="ECO:0000313" key="11">
    <source>
        <dbReference type="Proteomes" id="UP000008810"/>
    </source>
</evidence>
<evidence type="ECO:0000256" key="1">
    <source>
        <dbReference type="ARBA" id="ARBA00008056"/>
    </source>
</evidence>
<dbReference type="HOGENOM" id="CLU_010119_3_1_1"/>
<dbReference type="PANTHER" id="PTHR47990">
    <property type="entry name" value="2-OXOGLUTARATE (2OG) AND FE(II)-DEPENDENT OXYGENASE SUPERFAMILY PROTEIN-RELATED"/>
    <property type="match status" value="1"/>
</dbReference>
<dbReference type="FunFam" id="2.60.120.330:FF:000017">
    <property type="entry name" value="2-oxoglutarate-dependent dioxygenase DAO"/>
    <property type="match status" value="1"/>
</dbReference>
<protein>
    <recommendedName>
        <fullName evidence="5">2-oxoglutarate-dependent dioxygenase DAO</fullName>
    </recommendedName>
    <alternativeName>
        <fullName evidence="6">Protein DIOXYGENASE FOR AUXIN OXIDATION</fullName>
    </alternativeName>
</protein>
<proteinExistence type="inferred from homology"/>
<dbReference type="PROSITE" id="PS51471">
    <property type="entry name" value="FE2OG_OXY"/>
    <property type="match status" value="1"/>
</dbReference>
<evidence type="ECO:0000256" key="5">
    <source>
        <dbReference type="ARBA" id="ARBA00074102"/>
    </source>
</evidence>
<comment type="function">
    <text evidence="4">2-oxoglutarate-dependent dioxygenase essential for auxin catabolism and maintenance of auxin homeostasis in reproductive organs. Catalyzes the irreversible oxidation of indole-3-acetic acid (IAA) to the biologically inactive 2-oxoindole-3-acetic acid (OxIAA).</text>
</comment>
<gene>
    <name evidence="10" type="primary">LOC100843183</name>
    <name evidence="9" type="ORF">BRADI_3g35910v3</name>
</gene>
<dbReference type="OMA" id="MGNEERF"/>
<dbReference type="AlphaFoldDB" id="I1I726"/>
<dbReference type="InterPro" id="IPR044861">
    <property type="entry name" value="IPNS-like_FE2OG_OXY"/>
</dbReference>
<keyword evidence="11" id="KW-1185">Reference proteome</keyword>
<dbReference type="STRING" id="15368.I1I726"/>
<dbReference type="GeneID" id="100843183"/>
<organism evidence="9">
    <name type="scientific">Brachypodium distachyon</name>
    <name type="common">Purple false brome</name>
    <name type="synonym">Trachynia distachya</name>
    <dbReference type="NCBI Taxonomy" id="15368"/>
    <lineage>
        <taxon>Eukaryota</taxon>
        <taxon>Viridiplantae</taxon>
        <taxon>Streptophyta</taxon>
        <taxon>Embryophyta</taxon>
        <taxon>Tracheophyta</taxon>
        <taxon>Spermatophyta</taxon>
        <taxon>Magnoliopsida</taxon>
        <taxon>Liliopsida</taxon>
        <taxon>Poales</taxon>
        <taxon>Poaceae</taxon>
        <taxon>BOP clade</taxon>
        <taxon>Pooideae</taxon>
        <taxon>Stipodae</taxon>
        <taxon>Brachypodieae</taxon>
        <taxon>Brachypodium</taxon>
    </lineage>
</organism>
<reference evidence="9 10" key="1">
    <citation type="journal article" date="2010" name="Nature">
        <title>Genome sequencing and analysis of the model grass Brachypodium distachyon.</title>
        <authorList>
            <consortium name="International Brachypodium Initiative"/>
        </authorList>
    </citation>
    <scope>NUCLEOTIDE SEQUENCE [LARGE SCALE GENOMIC DNA]</scope>
    <source>
        <strain evidence="9">Bd21</strain>
        <strain evidence="10">cv. Bd21</strain>
    </source>
</reference>
<evidence type="ECO:0000313" key="10">
    <source>
        <dbReference type="EnsemblPlants" id="KQJ98279"/>
    </source>
</evidence>
<feature type="domain" description="Fe2OG dioxygenase" evidence="8">
    <location>
        <begin position="169"/>
        <end position="273"/>
    </location>
</feature>
<evidence type="ECO:0000256" key="2">
    <source>
        <dbReference type="ARBA" id="ARBA00022723"/>
    </source>
</evidence>
<dbReference type="SUPFAM" id="SSF51197">
    <property type="entry name" value="Clavaminate synthase-like"/>
    <property type="match status" value="1"/>
</dbReference>
<evidence type="ECO:0000259" key="8">
    <source>
        <dbReference type="PROSITE" id="PS51471"/>
    </source>
</evidence>
<reference evidence="9" key="2">
    <citation type="submission" date="2017-06" db="EMBL/GenBank/DDBJ databases">
        <title>WGS assembly of Brachypodium distachyon.</title>
        <authorList>
            <consortium name="The International Brachypodium Initiative"/>
            <person name="Lucas S."/>
            <person name="Harmon-Smith M."/>
            <person name="Lail K."/>
            <person name="Tice H."/>
            <person name="Grimwood J."/>
            <person name="Bruce D."/>
            <person name="Barry K."/>
            <person name="Shu S."/>
            <person name="Lindquist E."/>
            <person name="Wang M."/>
            <person name="Pitluck S."/>
            <person name="Vogel J.P."/>
            <person name="Garvin D.F."/>
            <person name="Mockler T.C."/>
            <person name="Schmutz J."/>
            <person name="Rokhsar D."/>
            <person name="Bevan M.W."/>
        </authorList>
    </citation>
    <scope>NUCLEOTIDE SEQUENCE</scope>
    <source>
        <strain evidence="9">Bd21</strain>
    </source>
</reference>
<keyword evidence="3" id="KW-0223">Dioxygenase</keyword>
<sequence length="332" mass="36441">MGCSSDFSEQQQPPLMGIAKVDLRGLEPGGAGWGEARAAVTASMVAHGFVVVRHDALGPELRWALFGRAMPEIFALPLEAKQRNASTLGPFRGYIHNLPGMNWESLRLSDVNVAGSVRDFTDTFWPEGNPAFCDTLETVGKEMLELERTVATMVLEGLGVKQEELIGDHFDALGYGVRLSRYGLPPDTETSMSMQAHRDDSMITIIVQHEVEGLEVQAKDGTWLAVPPEPGTFAFVAGEMFAVVTNGRVPPCVHRVRTPSNRERLSMLFGCRGKDGVVLSAMDDLVDGDHPLAYNPVKNDEYAKFRHSEEGRKTADPLKAFCWVKKDGLPTE</sequence>
<keyword evidence="7" id="KW-0408">Iron</keyword>
<reference evidence="10" key="3">
    <citation type="submission" date="2018-08" db="UniProtKB">
        <authorList>
            <consortium name="EnsemblPlants"/>
        </authorList>
    </citation>
    <scope>IDENTIFICATION</scope>
    <source>
        <strain evidence="10">cv. Bd21</strain>
    </source>
</reference>
<dbReference type="Pfam" id="PF03171">
    <property type="entry name" value="2OG-FeII_Oxy"/>
    <property type="match status" value="1"/>
</dbReference>
<dbReference type="eggNOG" id="KOG0143">
    <property type="taxonomic scope" value="Eukaryota"/>
</dbReference>
<keyword evidence="7" id="KW-0560">Oxidoreductase</keyword>
<dbReference type="InterPro" id="IPR005123">
    <property type="entry name" value="Oxoglu/Fe-dep_dioxygenase_dom"/>
</dbReference>
<dbReference type="Gramene" id="KQJ98279">
    <property type="protein sequence ID" value="KQJ98279"/>
    <property type="gene ID" value="BRADI_3g35910v3"/>
</dbReference>
<dbReference type="GO" id="GO:0051213">
    <property type="term" value="F:dioxygenase activity"/>
    <property type="evidence" value="ECO:0007669"/>
    <property type="project" value="UniProtKB-KW"/>
</dbReference>
<dbReference type="Gene3D" id="2.60.120.330">
    <property type="entry name" value="B-lactam Antibiotic, Isopenicillin N Synthase, Chain"/>
    <property type="match status" value="1"/>
</dbReference>
<dbReference type="EnsemblPlants" id="KQJ98279">
    <property type="protein sequence ID" value="KQJ98279"/>
    <property type="gene ID" value="BRADI_3g35910v3"/>
</dbReference>
<keyword evidence="2 7" id="KW-0479">Metal-binding</keyword>
<dbReference type="GO" id="GO:0046872">
    <property type="term" value="F:metal ion binding"/>
    <property type="evidence" value="ECO:0007669"/>
    <property type="project" value="UniProtKB-KW"/>
</dbReference>
<dbReference type="InterPro" id="IPR050231">
    <property type="entry name" value="Iron_ascorbate_oxido_reductase"/>
</dbReference>
<dbReference type="EMBL" id="CM000882">
    <property type="protein sequence ID" value="KQJ98279.1"/>
    <property type="molecule type" value="Genomic_DNA"/>
</dbReference>